<feature type="chain" id="PRO_5006601865" description="Fimbrillin family protein" evidence="1">
    <location>
        <begin position="22"/>
        <end position="479"/>
    </location>
</feature>
<dbReference type="KEGG" id="peo:AS203_07600"/>
<keyword evidence="3" id="KW-1185">Reference proteome</keyword>
<dbReference type="OrthoDB" id="1084942at2"/>
<keyword evidence="1" id="KW-0732">Signal</keyword>
<name>A0A0S2KKZ5_9BACT</name>
<dbReference type="Proteomes" id="UP000056252">
    <property type="component" value="Chromosome"/>
</dbReference>
<evidence type="ECO:0008006" key="4">
    <source>
        <dbReference type="Google" id="ProtNLM"/>
    </source>
</evidence>
<accession>A0A0S2KKZ5</accession>
<dbReference type="RefSeq" id="WP_025066249.1">
    <property type="nucleotide sequence ID" value="NZ_CP013195.1"/>
</dbReference>
<reference evidence="3" key="1">
    <citation type="submission" date="2015-11" db="EMBL/GenBank/DDBJ databases">
        <authorList>
            <person name="Holder M.E."/>
            <person name="Ajami N.J."/>
            <person name="Petrosino J.F."/>
        </authorList>
    </citation>
    <scope>NUCLEOTIDE SEQUENCE [LARGE SCALE GENOMIC DNA]</scope>
    <source>
        <strain evidence="3">F0113</strain>
    </source>
</reference>
<dbReference type="STRING" id="76123.AS203_07600"/>
<organism evidence="2 3">
    <name type="scientific">Hoylesella enoeca</name>
    <dbReference type="NCBI Taxonomy" id="76123"/>
    <lineage>
        <taxon>Bacteria</taxon>
        <taxon>Pseudomonadati</taxon>
        <taxon>Bacteroidota</taxon>
        <taxon>Bacteroidia</taxon>
        <taxon>Bacteroidales</taxon>
        <taxon>Prevotellaceae</taxon>
        <taxon>Hoylesella</taxon>
    </lineage>
</organism>
<dbReference type="EMBL" id="CP013195">
    <property type="protein sequence ID" value="ALO48957.1"/>
    <property type="molecule type" value="Genomic_DNA"/>
</dbReference>
<protein>
    <recommendedName>
        <fullName evidence="4">Fimbrillin family protein</fullName>
    </recommendedName>
</protein>
<evidence type="ECO:0000313" key="3">
    <source>
        <dbReference type="Proteomes" id="UP000056252"/>
    </source>
</evidence>
<evidence type="ECO:0000313" key="2">
    <source>
        <dbReference type="EMBL" id="ALO48957.1"/>
    </source>
</evidence>
<dbReference type="PROSITE" id="PS51257">
    <property type="entry name" value="PROKAR_LIPOPROTEIN"/>
    <property type="match status" value="1"/>
</dbReference>
<dbReference type="AlphaFoldDB" id="A0A0S2KKZ5"/>
<proteinExistence type="predicted"/>
<gene>
    <name evidence="2" type="ORF">AS203_07600</name>
</gene>
<sequence>MKTMKLFAAFALTGLWLTACTNEDLNKDNNTTNEAVTTFVSGDEFATRTSMEHSIGGKGKFFWATGDNIWINTGATSIGSTSSSIKNKTAHARFYFSTALSGASYPVTYTGKASTKGDEVTIATTQTQSAPNNADHLGVSGDCGTATAHRDAATGIYNFKLEHKAAYLCFQPRSTDPYVNRSKLIKIEVTSDKPLAGTYGFSASGLSATPISGASKTIVLNTNQFALDNTTADLDKNGSYMVLAPGLHHLTVCYWLRNTTDHPKISMGGTPSGPADPIEGFIPQQITINVEAGKIYDITADLKIPEYEGHYGNPMYTGDITVNPNVNEVVWLASTGDPYWNSKMLWVNHTLQQLFQGGMWFKKLSVIATEQGKSESYLKTVAPDGNDYRTTEVPSSWKKTASEGIPQKLSDCFFLPAAGIIAGGAVQYGYQMYAYYWTSSKYPSWPSSKSWYLMTFWEKDITMNGATGFDWSIFRWTPL</sequence>
<feature type="signal peptide" evidence="1">
    <location>
        <begin position="1"/>
        <end position="21"/>
    </location>
</feature>
<evidence type="ECO:0000256" key="1">
    <source>
        <dbReference type="SAM" id="SignalP"/>
    </source>
</evidence>